<proteinExistence type="predicted"/>
<protein>
    <submittedName>
        <fullName evidence="1">Uncharacterized protein</fullName>
    </submittedName>
</protein>
<dbReference type="AlphaFoldDB" id="R7W9N2"/>
<organism evidence="1">
    <name type="scientific">Aegilops tauschii</name>
    <name type="common">Tausch's goatgrass</name>
    <name type="synonym">Aegilops squarrosa</name>
    <dbReference type="NCBI Taxonomy" id="37682"/>
    <lineage>
        <taxon>Eukaryota</taxon>
        <taxon>Viridiplantae</taxon>
        <taxon>Streptophyta</taxon>
        <taxon>Embryophyta</taxon>
        <taxon>Tracheophyta</taxon>
        <taxon>Spermatophyta</taxon>
        <taxon>Magnoliopsida</taxon>
        <taxon>Liliopsida</taxon>
        <taxon>Poales</taxon>
        <taxon>Poaceae</taxon>
        <taxon>BOP clade</taxon>
        <taxon>Pooideae</taxon>
        <taxon>Triticodae</taxon>
        <taxon>Triticeae</taxon>
        <taxon>Triticinae</taxon>
        <taxon>Aegilops</taxon>
    </lineage>
</organism>
<evidence type="ECO:0000313" key="1">
    <source>
        <dbReference type="EnsemblPlants" id="EMT18952"/>
    </source>
</evidence>
<name>R7W9N2_AEGTA</name>
<reference evidence="1" key="1">
    <citation type="submission" date="2015-06" db="UniProtKB">
        <authorList>
            <consortium name="EnsemblPlants"/>
        </authorList>
    </citation>
    <scope>IDENTIFICATION</scope>
</reference>
<dbReference type="EnsemblPlants" id="EMT18952">
    <property type="protein sequence ID" value="EMT18952"/>
    <property type="gene ID" value="F775_05743"/>
</dbReference>
<accession>R7W9N2</accession>
<sequence length="140" mass="15328">MTDMSNGKGRPVPNSDTTCGRNWKYGVEVTRVGSQQSIEKSSASRDGDVPPCNALLFEMNVQKSFGARFGFEVLSLFSIHSFIAERNFETAVDNPSPQIHVVEQVCVPGIRFSSTIFASLPLHDASLAPMSARLYFALIV</sequence>